<name>A0A6M4IUR1_9BACT</name>
<gene>
    <name evidence="5" type="ORF">HKW67_21395</name>
</gene>
<accession>A0A6M4IUR1</accession>
<evidence type="ECO:0000313" key="5">
    <source>
        <dbReference type="EMBL" id="QJR37898.1"/>
    </source>
</evidence>
<protein>
    <submittedName>
        <fullName evidence="5">Sigma-70 family RNA polymerase sigma factor</fullName>
    </submittedName>
</protein>
<organism evidence="5 6">
    <name type="scientific">Gemmatimonas groenlandica</name>
    <dbReference type="NCBI Taxonomy" id="2732249"/>
    <lineage>
        <taxon>Bacteria</taxon>
        <taxon>Pseudomonadati</taxon>
        <taxon>Gemmatimonadota</taxon>
        <taxon>Gemmatimonadia</taxon>
        <taxon>Gemmatimonadales</taxon>
        <taxon>Gemmatimonadaceae</taxon>
        <taxon>Gemmatimonas</taxon>
    </lineage>
</organism>
<dbReference type="Pfam" id="PF07638">
    <property type="entry name" value="Sigma70_ECF"/>
    <property type="match status" value="1"/>
</dbReference>
<dbReference type="AlphaFoldDB" id="A0A6M4IUR1"/>
<feature type="domain" description="RNA polymerase sigma-70 ECF-like HTH" evidence="4">
    <location>
        <begin position="9"/>
        <end position="194"/>
    </location>
</feature>
<dbReference type="NCBIfam" id="TIGR02937">
    <property type="entry name" value="sigma70-ECF"/>
    <property type="match status" value="1"/>
</dbReference>
<evidence type="ECO:0000313" key="6">
    <source>
        <dbReference type="Proteomes" id="UP000500938"/>
    </source>
</evidence>
<evidence type="ECO:0000256" key="2">
    <source>
        <dbReference type="ARBA" id="ARBA00023082"/>
    </source>
</evidence>
<dbReference type="RefSeq" id="WP_171227334.1">
    <property type="nucleotide sequence ID" value="NZ_CP053085.1"/>
</dbReference>
<sequence>MDTQDTDEPVTALLRRWAGGDAPAGERLFARIYDELRDVARRQRRRWDGDETLNTTALVHEVYLRMNGAAVLDVQDRAHFYAVAARASRQILSNYARRARAQKRGRSQDMQHLEAVSAVPAIETQDEISLDRLWALELALQQLQRTFPRPCRVIECRYFAGLSIPETALALNISEATVKRDWALAQAWLHRELKEHAPGND</sequence>
<dbReference type="InterPro" id="IPR036388">
    <property type="entry name" value="WH-like_DNA-bd_sf"/>
</dbReference>
<reference evidence="5 6" key="1">
    <citation type="submission" date="2020-05" db="EMBL/GenBank/DDBJ databases">
        <title>Complete genome sequence of Gemmatimonas greenlandica TET16.</title>
        <authorList>
            <person name="Zeng Y."/>
        </authorList>
    </citation>
    <scope>NUCLEOTIDE SEQUENCE [LARGE SCALE GENOMIC DNA]</scope>
    <source>
        <strain evidence="5 6">TET16</strain>
    </source>
</reference>
<keyword evidence="1" id="KW-0805">Transcription regulation</keyword>
<dbReference type="InterPro" id="IPR013324">
    <property type="entry name" value="RNA_pol_sigma_r3/r4-like"/>
</dbReference>
<keyword evidence="2" id="KW-0731">Sigma factor</keyword>
<dbReference type="PANTHER" id="PTHR43133:SF39">
    <property type="entry name" value="SIMILAR TO RNA POLYMERASE SIGMA-E FACTOR"/>
    <property type="match status" value="1"/>
</dbReference>
<dbReference type="EMBL" id="CP053085">
    <property type="protein sequence ID" value="QJR37898.1"/>
    <property type="molecule type" value="Genomic_DNA"/>
</dbReference>
<dbReference type="InterPro" id="IPR011517">
    <property type="entry name" value="RNA_pol_sigma70_ECF-like"/>
</dbReference>
<evidence type="ECO:0000256" key="3">
    <source>
        <dbReference type="ARBA" id="ARBA00023163"/>
    </source>
</evidence>
<dbReference type="SUPFAM" id="SSF88659">
    <property type="entry name" value="Sigma3 and sigma4 domains of RNA polymerase sigma factors"/>
    <property type="match status" value="1"/>
</dbReference>
<dbReference type="InterPro" id="IPR014284">
    <property type="entry name" value="RNA_pol_sigma-70_dom"/>
</dbReference>
<dbReference type="GO" id="GO:0016987">
    <property type="term" value="F:sigma factor activity"/>
    <property type="evidence" value="ECO:0007669"/>
    <property type="project" value="UniProtKB-KW"/>
</dbReference>
<dbReference type="Gene3D" id="1.10.10.10">
    <property type="entry name" value="Winged helix-like DNA-binding domain superfamily/Winged helix DNA-binding domain"/>
    <property type="match status" value="1"/>
</dbReference>
<dbReference type="PANTHER" id="PTHR43133">
    <property type="entry name" value="RNA POLYMERASE ECF-TYPE SIGMA FACTO"/>
    <property type="match status" value="1"/>
</dbReference>
<dbReference type="InterPro" id="IPR053812">
    <property type="entry name" value="HTH_Sigma70_ECF-like"/>
</dbReference>
<dbReference type="NCBIfam" id="TIGR02999">
    <property type="entry name" value="Sig-70_X6"/>
    <property type="match status" value="1"/>
</dbReference>
<evidence type="ECO:0000256" key="1">
    <source>
        <dbReference type="ARBA" id="ARBA00023015"/>
    </source>
</evidence>
<dbReference type="GO" id="GO:0006352">
    <property type="term" value="P:DNA-templated transcription initiation"/>
    <property type="evidence" value="ECO:0007669"/>
    <property type="project" value="InterPro"/>
</dbReference>
<proteinExistence type="predicted"/>
<evidence type="ECO:0000259" key="4">
    <source>
        <dbReference type="Pfam" id="PF07638"/>
    </source>
</evidence>
<keyword evidence="3" id="KW-0804">Transcription</keyword>
<dbReference type="KEGG" id="ggr:HKW67_21395"/>
<dbReference type="InterPro" id="IPR039425">
    <property type="entry name" value="RNA_pol_sigma-70-like"/>
</dbReference>
<keyword evidence="6" id="KW-1185">Reference proteome</keyword>
<dbReference type="Proteomes" id="UP000500938">
    <property type="component" value="Chromosome"/>
</dbReference>